<dbReference type="GO" id="GO:0001681">
    <property type="term" value="F:sialate O-acetylesterase activity"/>
    <property type="evidence" value="ECO:0007669"/>
    <property type="project" value="InterPro"/>
</dbReference>
<dbReference type="InterPro" id="IPR005181">
    <property type="entry name" value="SASA"/>
</dbReference>
<feature type="domain" description="Sialate O-acetylesterase" evidence="4">
    <location>
        <begin position="279"/>
        <end position="400"/>
    </location>
</feature>
<feature type="compositionally biased region" description="Basic and acidic residues" evidence="2">
    <location>
        <begin position="516"/>
        <end position="527"/>
    </location>
</feature>
<feature type="chain" id="PRO_5013365350" description="Sialate O-acetylesterase domain-containing protein" evidence="3">
    <location>
        <begin position="26"/>
        <end position="536"/>
    </location>
</feature>
<dbReference type="Proteomes" id="UP000485484">
    <property type="component" value="Unassembled WGS sequence"/>
</dbReference>
<name>A0A1V5MKI8_UNCT6</name>
<dbReference type="Gene3D" id="3.40.50.1110">
    <property type="entry name" value="SGNH hydrolase"/>
    <property type="match status" value="1"/>
</dbReference>
<feature type="signal peptide" evidence="3">
    <location>
        <begin position="1"/>
        <end position="25"/>
    </location>
</feature>
<proteinExistence type="predicted"/>
<reference evidence="5" key="1">
    <citation type="submission" date="2017-02" db="EMBL/GenBank/DDBJ databases">
        <title>Delving into the versatile metabolic prowess of the omnipresent phylum Bacteroidetes.</title>
        <authorList>
            <person name="Nobu M.K."/>
            <person name="Mei R."/>
            <person name="Narihiro T."/>
            <person name="Kuroda K."/>
            <person name="Liu W.-T."/>
        </authorList>
    </citation>
    <scope>NUCLEOTIDE SEQUENCE</scope>
    <source>
        <strain evidence="5">ADurb.Bin417</strain>
    </source>
</reference>
<gene>
    <name evidence="5" type="ORF">BWY73_00161</name>
</gene>
<dbReference type="SUPFAM" id="SSF52266">
    <property type="entry name" value="SGNH hydrolase"/>
    <property type="match status" value="1"/>
</dbReference>
<dbReference type="AlphaFoldDB" id="A0A1V5MKI8"/>
<dbReference type="InterPro" id="IPR013783">
    <property type="entry name" value="Ig-like_fold"/>
</dbReference>
<dbReference type="InterPro" id="IPR036514">
    <property type="entry name" value="SGNH_hydro_sf"/>
</dbReference>
<sequence>MLSRRLALFSTLLTLLILAAVPARAEVRLPSVFGDHMVIQRDLAAPIWGWADPGETVTVTIGGKKKSAAAGPNGRWQVKLDPMAAGGPHEITVAGSKNSITIKDVLVGEVWVCSGQSNMGVRVRSSINSDTEIANANYPRMRLFQIKQDFSAEPKTDLPASWQVCSPETVSGFSGVGYFFGRDLHRELDVPVGLIYGCWSGTWAEAWLSRDGLANPTVKGVIENWWGKISDSYPGQLKKYNEDLAKWEETVKQAREKGETPPRKPAPPFDPANSYLTPGFLYNAMIAPVAGYSIRGTIWYQGEGNIRWGYRYRKIFAALIRDWRRQWGQGDFPFLFVQIAGWRDVPKEPVESSFSELREAQLYTWQTVPNTGMAVTLDIGGGVVHFRNKQEVGRRLALAALANTYGRKNLAYSGPVYRSARREGDKLRLEFDHLGGGLVTSDGGPVQSLAIAGEDKKFVWAESKIEKDTLVVWSPKVTEPVAVRYGWGENPPINLFNKAGLPASPFRTDTWPMNNQREEEAYEKKVAEAAAAPAAK</sequence>
<comment type="caution">
    <text evidence="5">The sequence shown here is derived from an EMBL/GenBank/DDBJ whole genome shotgun (WGS) entry which is preliminary data.</text>
</comment>
<dbReference type="PANTHER" id="PTHR22901">
    <property type="entry name" value="SIALATE O-ACETYLESTERASE"/>
    <property type="match status" value="1"/>
</dbReference>
<dbReference type="EMBL" id="MWAK01000011">
    <property type="protein sequence ID" value="OPZ93706.1"/>
    <property type="molecule type" value="Genomic_DNA"/>
</dbReference>
<dbReference type="PANTHER" id="PTHR22901:SF0">
    <property type="entry name" value="SIALATE O-ACETYLESTERASE"/>
    <property type="match status" value="1"/>
</dbReference>
<keyword evidence="3" id="KW-0732">Signal</keyword>
<evidence type="ECO:0000259" key="4">
    <source>
        <dbReference type="Pfam" id="PF03629"/>
    </source>
</evidence>
<organism evidence="5">
    <name type="scientific">candidate division TA06 bacterium ADurb.Bin417</name>
    <dbReference type="NCBI Taxonomy" id="1852828"/>
    <lineage>
        <taxon>Bacteria</taxon>
        <taxon>Bacteria division TA06</taxon>
    </lineage>
</organism>
<accession>A0A1V5MKI8</accession>
<evidence type="ECO:0000256" key="3">
    <source>
        <dbReference type="SAM" id="SignalP"/>
    </source>
</evidence>
<evidence type="ECO:0000313" key="5">
    <source>
        <dbReference type="EMBL" id="OPZ93706.1"/>
    </source>
</evidence>
<evidence type="ECO:0000256" key="2">
    <source>
        <dbReference type="SAM" id="MobiDB-lite"/>
    </source>
</evidence>
<evidence type="ECO:0000256" key="1">
    <source>
        <dbReference type="ARBA" id="ARBA00022801"/>
    </source>
</evidence>
<keyword evidence="1" id="KW-0378">Hydrolase</keyword>
<protein>
    <recommendedName>
        <fullName evidence="4">Sialate O-acetylesterase domain-containing protein</fullName>
    </recommendedName>
</protein>
<dbReference type="Gene3D" id="2.60.40.10">
    <property type="entry name" value="Immunoglobulins"/>
    <property type="match status" value="1"/>
</dbReference>
<dbReference type="Pfam" id="PF03629">
    <property type="entry name" value="SASA"/>
    <property type="match status" value="1"/>
</dbReference>
<dbReference type="InterPro" id="IPR039329">
    <property type="entry name" value="SIAE"/>
</dbReference>
<dbReference type="GO" id="GO:0005975">
    <property type="term" value="P:carbohydrate metabolic process"/>
    <property type="evidence" value="ECO:0007669"/>
    <property type="project" value="TreeGrafter"/>
</dbReference>
<feature type="region of interest" description="Disordered" evidence="2">
    <location>
        <begin position="515"/>
        <end position="536"/>
    </location>
</feature>